<feature type="chain" id="PRO_5017784454" evidence="1">
    <location>
        <begin position="24"/>
        <end position="305"/>
    </location>
</feature>
<feature type="domain" description="GP-PDE" evidence="2">
    <location>
        <begin position="36"/>
        <end position="305"/>
    </location>
</feature>
<dbReference type="GO" id="GO:0006629">
    <property type="term" value="P:lipid metabolic process"/>
    <property type="evidence" value="ECO:0007669"/>
    <property type="project" value="InterPro"/>
</dbReference>
<dbReference type="PANTHER" id="PTHR46211">
    <property type="entry name" value="GLYCEROPHOSPHORYL DIESTER PHOSPHODIESTERASE"/>
    <property type="match status" value="1"/>
</dbReference>
<gene>
    <name evidence="3" type="ORF">DYU05_17745</name>
</gene>
<name>A0A3E2NKZ9_9SPHI</name>
<dbReference type="InterPro" id="IPR017946">
    <property type="entry name" value="PLC-like_Pdiesterase_TIM-brl"/>
</dbReference>
<protein>
    <submittedName>
        <fullName evidence="3">Glycerophosphodiester phosphodiesterase</fullName>
    </submittedName>
</protein>
<evidence type="ECO:0000259" key="2">
    <source>
        <dbReference type="PROSITE" id="PS51704"/>
    </source>
</evidence>
<evidence type="ECO:0000256" key="1">
    <source>
        <dbReference type="SAM" id="SignalP"/>
    </source>
</evidence>
<dbReference type="RefSeq" id="WP_117384490.1">
    <property type="nucleotide sequence ID" value="NZ_QWDE01000004.1"/>
</dbReference>
<dbReference type="Proteomes" id="UP000260823">
    <property type="component" value="Unassembled WGS sequence"/>
</dbReference>
<dbReference type="EMBL" id="QWDE01000004">
    <property type="protein sequence ID" value="RFZ81669.1"/>
    <property type="molecule type" value="Genomic_DNA"/>
</dbReference>
<dbReference type="Pfam" id="PF03009">
    <property type="entry name" value="GDPD"/>
    <property type="match status" value="1"/>
</dbReference>
<keyword evidence="1" id="KW-0732">Signal</keyword>
<dbReference type="PANTHER" id="PTHR46211:SF14">
    <property type="entry name" value="GLYCEROPHOSPHODIESTER PHOSPHODIESTERASE"/>
    <property type="match status" value="1"/>
</dbReference>
<dbReference type="PROSITE" id="PS51704">
    <property type="entry name" value="GP_PDE"/>
    <property type="match status" value="1"/>
</dbReference>
<accession>A0A3E2NKZ9</accession>
<feature type="signal peptide" evidence="1">
    <location>
        <begin position="1"/>
        <end position="23"/>
    </location>
</feature>
<comment type="caution">
    <text evidence="3">The sequence shown here is derived from an EMBL/GenBank/DDBJ whole genome shotgun (WGS) entry which is preliminary data.</text>
</comment>
<proteinExistence type="predicted"/>
<organism evidence="3 4">
    <name type="scientific">Mucilaginibacter terrenus</name>
    <dbReference type="NCBI Taxonomy" id="2482727"/>
    <lineage>
        <taxon>Bacteria</taxon>
        <taxon>Pseudomonadati</taxon>
        <taxon>Bacteroidota</taxon>
        <taxon>Sphingobacteriia</taxon>
        <taxon>Sphingobacteriales</taxon>
        <taxon>Sphingobacteriaceae</taxon>
        <taxon>Mucilaginibacter</taxon>
    </lineage>
</organism>
<dbReference type="InterPro" id="IPR030395">
    <property type="entry name" value="GP_PDE_dom"/>
</dbReference>
<keyword evidence="4" id="KW-1185">Reference proteome</keyword>
<dbReference type="AlphaFoldDB" id="A0A3E2NKZ9"/>
<dbReference type="GO" id="GO:0008081">
    <property type="term" value="F:phosphoric diester hydrolase activity"/>
    <property type="evidence" value="ECO:0007669"/>
    <property type="project" value="InterPro"/>
</dbReference>
<sequence>MKNRKIYLIAGLTLIALSGFNISNSLFTQPAEFPAFDTEAHRGGRSLMPENTIAAMKNAIDLGVTGLEMDTHITADNEVVLSHDEFINPLFTLDPNGKEITPEQAKSLVLYKMNYADLSKYDVGSKLYSNFPKQKKVKTYIPRLGDVIDSVQTYLKANHKKQVFYNIETKCSPAGDNIYNPAPEEFVKLLMNVIEQKRITPYVIIQSFDKRTLQIIHARYPKVRTSYLIANKNSVEMNIADLGYTPFIYSPAYKLVNADLVKQCHDKNIKVLPWTVNTKEEIEALKALKVDGVISDDPTLFNLNN</sequence>
<dbReference type="Gene3D" id="3.20.20.190">
    <property type="entry name" value="Phosphatidylinositol (PI) phosphodiesterase"/>
    <property type="match status" value="1"/>
</dbReference>
<dbReference type="SUPFAM" id="SSF51695">
    <property type="entry name" value="PLC-like phosphodiesterases"/>
    <property type="match status" value="1"/>
</dbReference>
<evidence type="ECO:0000313" key="4">
    <source>
        <dbReference type="Proteomes" id="UP000260823"/>
    </source>
</evidence>
<reference evidence="3 4" key="1">
    <citation type="submission" date="2018-08" db="EMBL/GenBank/DDBJ databases">
        <title>Mucilaginibacter terrae sp. nov., isolated from manganese diggings.</title>
        <authorList>
            <person name="Huang Y."/>
            <person name="Zhou Z."/>
        </authorList>
    </citation>
    <scope>NUCLEOTIDE SEQUENCE [LARGE SCALE GENOMIC DNA]</scope>
    <source>
        <strain evidence="3 4">ZH6</strain>
    </source>
</reference>
<dbReference type="OrthoDB" id="384721at2"/>
<evidence type="ECO:0000313" key="3">
    <source>
        <dbReference type="EMBL" id="RFZ81669.1"/>
    </source>
</evidence>